<evidence type="ECO:0000313" key="2">
    <source>
        <dbReference type="Proteomes" id="UP000805193"/>
    </source>
</evidence>
<evidence type="ECO:0000313" key="1">
    <source>
        <dbReference type="EMBL" id="KAG0410119.1"/>
    </source>
</evidence>
<dbReference type="Proteomes" id="UP000805193">
    <property type="component" value="Unassembled WGS sequence"/>
</dbReference>
<protein>
    <submittedName>
        <fullName evidence="1">Uncharacterized protein</fullName>
    </submittedName>
</protein>
<dbReference type="EMBL" id="JABSTQ010011552">
    <property type="protein sequence ID" value="KAG0410119.1"/>
    <property type="molecule type" value="Genomic_DNA"/>
</dbReference>
<sequence length="247" mass="27082">MEASKLKSKARCVVILGIVTSFVFFAVSFALVIVTGIRTADWRKDNGPGNQVALSADHYSGRLDSSMYAFFLQLLFVTLFMAIAHLTLIYGLRREAKRVVLIGTVTRVAGGCFVFAALGMVFHSVTVLWMDYNNNPGPNASYSLLVALLIVLPLIILAVIPIEVYQWYVLLSRYDAMAPTLQRVDTQISNDTSSSHVLTTLERSSGPRGRNAGSRTAASAAGAECRHRRPLIDTSQCMGLYGKNEKK</sequence>
<accession>A0AC60NSJ9</accession>
<gene>
    <name evidence="1" type="ORF">HPB47_012761</name>
</gene>
<reference evidence="1 2" key="1">
    <citation type="journal article" date="2020" name="Cell">
        <title>Large-Scale Comparative Analyses of Tick Genomes Elucidate Their Genetic Diversity and Vector Capacities.</title>
        <authorList>
            <consortium name="Tick Genome and Microbiome Consortium (TIGMIC)"/>
            <person name="Jia N."/>
            <person name="Wang J."/>
            <person name="Shi W."/>
            <person name="Du L."/>
            <person name="Sun Y."/>
            <person name="Zhan W."/>
            <person name="Jiang J.F."/>
            <person name="Wang Q."/>
            <person name="Zhang B."/>
            <person name="Ji P."/>
            <person name="Bell-Sakyi L."/>
            <person name="Cui X.M."/>
            <person name="Yuan T.T."/>
            <person name="Jiang B.G."/>
            <person name="Yang W.F."/>
            <person name="Lam T.T."/>
            <person name="Chang Q.C."/>
            <person name="Ding S.J."/>
            <person name="Wang X.J."/>
            <person name="Zhu J.G."/>
            <person name="Ruan X.D."/>
            <person name="Zhao L."/>
            <person name="Wei J.T."/>
            <person name="Ye R.Z."/>
            <person name="Que T.C."/>
            <person name="Du C.H."/>
            <person name="Zhou Y.H."/>
            <person name="Cheng J.X."/>
            <person name="Dai P.F."/>
            <person name="Guo W.B."/>
            <person name="Han X.H."/>
            <person name="Huang E.J."/>
            <person name="Li L.F."/>
            <person name="Wei W."/>
            <person name="Gao Y.C."/>
            <person name="Liu J.Z."/>
            <person name="Shao H.Z."/>
            <person name="Wang X."/>
            <person name="Wang C.C."/>
            <person name="Yang T.C."/>
            <person name="Huo Q.B."/>
            <person name="Li W."/>
            <person name="Chen H.Y."/>
            <person name="Chen S.E."/>
            <person name="Zhou L.G."/>
            <person name="Ni X.B."/>
            <person name="Tian J.H."/>
            <person name="Sheng Y."/>
            <person name="Liu T."/>
            <person name="Pan Y.S."/>
            <person name="Xia L.Y."/>
            <person name="Li J."/>
            <person name="Zhao F."/>
            <person name="Cao W.C."/>
        </authorList>
    </citation>
    <scope>NUCLEOTIDE SEQUENCE [LARGE SCALE GENOMIC DNA]</scope>
    <source>
        <strain evidence="1">Iper-2018</strain>
    </source>
</reference>
<organism evidence="1 2">
    <name type="scientific">Ixodes persulcatus</name>
    <name type="common">Taiga tick</name>
    <dbReference type="NCBI Taxonomy" id="34615"/>
    <lineage>
        <taxon>Eukaryota</taxon>
        <taxon>Metazoa</taxon>
        <taxon>Ecdysozoa</taxon>
        <taxon>Arthropoda</taxon>
        <taxon>Chelicerata</taxon>
        <taxon>Arachnida</taxon>
        <taxon>Acari</taxon>
        <taxon>Parasitiformes</taxon>
        <taxon>Ixodida</taxon>
        <taxon>Ixodoidea</taxon>
        <taxon>Ixodidae</taxon>
        <taxon>Ixodinae</taxon>
        <taxon>Ixodes</taxon>
    </lineage>
</organism>
<name>A0AC60NSJ9_IXOPE</name>
<proteinExistence type="predicted"/>
<comment type="caution">
    <text evidence="1">The sequence shown here is derived from an EMBL/GenBank/DDBJ whole genome shotgun (WGS) entry which is preliminary data.</text>
</comment>
<keyword evidence="2" id="KW-1185">Reference proteome</keyword>